<reference evidence="1 2" key="1">
    <citation type="journal article" date="2024" name="G3 (Bethesda)">
        <title>Genome assembly of Hibiscus sabdariffa L. provides insights into metabolisms of medicinal natural products.</title>
        <authorList>
            <person name="Kim T."/>
        </authorList>
    </citation>
    <scope>NUCLEOTIDE SEQUENCE [LARGE SCALE GENOMIC DNA]</scope>
    <source>
        <strain evidence="1">TK-2024</strain>
        <tissue evidence="1">Old leaves</tissue>
    </source>
</reference>
<evidence type="ECO:0000313" key="2">
    <source>
        <dbReference type="Proteomes" id="UP001396334"/>
    </source>
</evidence>
<name>A0ABR2NZZ6_9ROSI</name>
<comment type="caution">
    <text evidence="1">The sequence shown here is derived from an EMBL/GenBank/DDBJ whole genome shotgun (WGS) entry which is preliminary data.</text>
</comment>
<evidence type="ECO:0000313" key="1">
    <source>
        <dbReference type="EMBL" id="KAK8981774.1"/>
    </source>
</evidence>
<keyword evidence="2" id="KW-1185">Reference proteome</keyword>
<proteinExistence type="predicted"/>
<protein>
    <submittedName>
        <fullName evidence="1">Uncharacterized protein</fullName>
    </submittedName>
</protein>
<accession>A0ABR2NZZ6</accession>
<dbReference type="Proteomes" id="UP001396334">
    <property type="component" value="Unassembled WGS sequence"/>
</dbReference>
<sequence>MVLMMVSGSEGKWNGIGRDRAISYEKMVSKGEGYGGKGARMVEGSVNGDFGELSMGKLLRVEGLGIGFGKGDGEELD</sequence>
<organism evidence="1 2">
    <name type="scientific">Hibiscus sabdariffa</name>
    <name type="common">roselle</name>
    <dbReference type="NCBI Taxonomy" id="183260"/>
    <lineage>
        <taxon>Eukaryota</taxon>
        <taxon>Viridiplantae</taxon>
        <taxon>Streptophyta</taxon>
        <taxon>Embryophyta</taxon>
        <taxon>Tracheophyta</taxon>
        <taxon>Spermatophyta</taxon>
        <taxon>Magnoliopsida</taxon>
        <taxon>eudicotyledons</taxon>
        <taxon>Gunneridae</taxon>
        <taxon>Pentapetalae</taxon>
        <taxon>rosids</taxon>
        <taxon>malvids</taxon>
        <taxon>Malvales</taxon>
        <taxon>Malvaceae</taxon>
        <taxon>Malvoideae</taxon>
        <taxon>Hibiscus</taxon>
    </lineage>
</organism>
<gene>
    <name evidence="1" type="ORF">V6N11_049268</name>
</gene>
<dbReference type="EMBL" id="JBBPBN010000088">
    <property type="protein sequence ID" value="KAK8981774.1"/>
    <property type="molecule type" value="Genomic_DNA"/>
</dbReference>